<evidence type="ECO:0000256" key="4">
    <source>
        <dbReference type="ARBA" id="ARBA00022806"/>
    </source>
</evidence>
<dbReference type="Pfam" id="PF13361">
    <property type="entry name" value="UvrD_C"/>
    <property type="match status" value="1"/>
</dbReference>
<dbReference type="PROSITE" id="PS51198">
    <property type="entry name" value="UVRD_HELICASE_ATP_BIND"/>
    <property type="match status" value="1"/>
</dbReference>
<evidence type="ECO:0000313" key="13">
    <source>
        <dbReference type="EMBL" id="WXB02423.1"/>
    </source>
</evidence>
<dbReference type="InterPro" id="IPR014016">
    <property type="entry name" value="UvrD-like_ATP-bd"/>
</dbReference>
<evidence type="ECO:0000259" key="12">
    <source>
        <dbReference type="PROSITE" id="PS51217"/>
    </source>
</evidence>
<keyword evidence="6" id="KW-0413">Isomerase</keyword>
<proteinExistence type="inferred from homology"/>
<keyword evidence="2 10" id="KW-0547">Nucleotide-binding</keyword>
<reference evidence="13" key="1">
    <citation type="submission" date="2021-12" db="EMBL/GenBank/DDBJ databases">
        <title>Discovery of the Pendulisporaceae a myxobacterial family with distinct sporulation behavior and unique specialized metabolism.</title>
        <authorList>
            <person name="Garcia R."/>
            <person name="Popoff A."/>
            <person name="Bader C.D."/>
            <person name="Loehr J."/>
            <person name="Walesch S."/>
            <person name="Walt C."/>
            <person name="Boldt J."/>
            <person name="Bunk B."/>
            <person name="Haeckl F.J.F.P.J."/>
            <person name="Gunesch A.P."/>
            <person name="Birkelbach J."/>
            <person name="Nuebel U."/>
            <person name="Pietschmann T."/>
            <person name="Bach T."/>
            <person name="Mueller R."/>
        </authorList>
    </citation>
    <scope>NUCLEOTIDE SEQUENCE</scope>
    <source>
        <strain evidence="13">MSr11367</strain>
    </source>
</reference>
<keyword evidence="4 10" id="KW-0347">Helicase</keyword>
<dbReference type="Pfam" id="PF00580">
    <property type="entry name" value="UvrD-helicase"/>
    <property type="match status" value="1"/>
</dbReference>
<sequence>MSGLNPAQKAAVEHQNGPLLVLAGAGSGKTRVITQRIVRLLERGIPASAIVALTFTNKAAGEMGERIHKLLEGRKSAAKGLTISTFHSFGLNVLTREKRAQNTAFTIFDQGDAVGTVKEILRQVDAGKRFDVAAIMSRISNAKNAFLLPEELPDDGMDPYAEITKIVYPRYQAALRNFSAFDFDDLVCEVVRLWQARPDVLARWQEKARYLLVDEYQDTNRAQFMMLRLLAEPYRNICVVGDDDQAIYGWRGADVRNILEFEDQFSGAQVVKLEENYRSKQTILDVANAVISKRVDVRHKKHLFSSRLSDDKITIAVAPSPDAEAAYTVREIQRWIRDEGKQPKDCAVLYRSNGQAKVIEECLRTEGIAYRIVGGQQFFERKEVKDLLSYLKLTLNRSDEISLRRIMNYPARGIGDTSVERLALHAKAKGWTLWEAIERVDALDDVSEQARQGCKSLEKIVAETRKMILVEQTPASAVARALCERIGLKRDIEASSPTPNAAAKRWGNVEGLFNTLARREAKGGMEQARDISNFLHALTLDFGSDEETQGNAVTLSTLHGSKGLEFDIVHLLGCEEGFLPHQRTLEERATDAPTFAEDGGGSSKAADIEEERRLFYVGVTRARDVLVLSRCKARAMRGKPVPRTPSRFLMDIPPERFVEIEVRDEPAMSTNAGLEKANALLAMLEGLGG</sequence>
<dbReference type="PANTHER" id="PTHR11070:SF64">
    <property type="entry name" value="ATP-DEPENDENT DNA HELICASE REP"/>
    <property type="match status" value="1"/>
</dbReference>
<evidence type="ECO:0000256" key="8">
    <source>
        <dbReference type="ARBA" id="ARBA00034808"/>
    </source>
</evidence>
<evidence type="ECO:0000256" key="6">
    <source>
        <dbReference type="ARBA" id="ARBA00023235"/>
    </source>
</evidence>
<keyword evidence="14" id="KW-1185">Reference proteome</keyword>
<dbReference type="InterPro" id="IPR014017">
    <property type="entry name" value="DNA_helicase_UvrD-like_C"/>
</dbReference>
<dbReference type="EC" id="5.6.2.4" evidence="8"/>
<gene>
    <name evidence="13" type="ORF">LVJ94_36595</name>
</gene>
<feature type="domain" description="UvrD-like helicase C-terminal" evidence="12">
    <location>
        <begin position="281"/>
        <end position="563"/>
    </location>
</feature>
<comment type="catalytic activity">
    <reaction evidence="9">
        <text>ATP + H2O = ADP + phosphate + H(+)</text>
        <dbReference type="Rhea" id="RHEA:13065"/>
        <dbReference type="ChEBI" id="CHEBI:15377"/>
        <dbReference type="ChEBI" id="CHEBI:15378"/>
        <dbReference type="ChEBI" id="CHEBI:30616"/>
        <dbReference type="ChEBI" id="CHEBI:43474"/>
        <dbReference type="ChEBI" id="CHEBI:456216"/>
        <dbReference type="EC" id="5.6.2.4"/>
    </reaction>
</comment>
<dbReference type="CDD" id="cd18807">
    <property type="entry name" value="SF1_C_UvrD"/>
    <property type="match status" value="1"/>
</dbReference>
<evidence type="ECO:0000256" key="5">
    <source>
        <dbReference type="ARBA" id="ARBA00022840"/>
    </source>
</evidence>
<dbReference type="InterPro" id="IPR027417">
    <property type="entry name" value="P-loop_NTPase"/>
</dbReference>
<keyword evidence="5 10" id="KW-0067">ATP-binding</keyword>
<accession>A0ABZ2KUR7</accession>
<dbReference type="PROSITE" id="PS51217">
    <property type="entry name" value="UVRD_HELICASE_CTER"/>
    <property type="match status" value="1"/>
</dbReference>
<name>A0ABZ2KUR7_9BACT</name>
<comment type="catalytic activity">
    <reaction evidence="7">
        <text>Couples ATP hydrolysis with the unwinding of duplex DNA by translocating in the 3'-5' direction.</text>
        <dbReference type="EC" id="5.6.2.4"/>
    </reaction>
</comment>
<comment type="similarity">
    <text evidence="1">Belongs to the helicase family. UvrD subfamily.</text>
</comment>
<evidence type="ECO:0000256" key="2">
    <source>
        <dbReference type="ARBA" id="ARBA00022741"/>
    </source>
</evidence>
<protein>
    <recommendedName>
        <fullName evidence="8">DNA 3'-5' helicase</fullName>
        <ecNumber evidence="8">5.6.2.4</ecNumber>
    </recommendedName>
</protein>
<dbReference type="Gene3D" id="3.40.50.300">
    <property type="entry name" value="P-loop containing nucleotide triphosphate hydrolases"/>
    <property type="match status" value="2"/>
</dbReference>
<feature type="binding site" evidence="10">
    <location>
        <begin position="23"/>
        <end position="30"/>
    </location>
    <ligand>
        <name>ATP</name>
        <dbReference type="ChEBI" id="CHEBI:30616"/>
    </ligand>
</feature>
<dbReference type="CDD" id="cd17932">
    <property type="entry name" value="DEXQc_UvrD"/>
    <property type="match status" value="1"/>
</dbReference>
<dbReference type="Gene3D" id="1.10.486.10">
    <property type="entry name" value="PCRA, domain 4"/>
    <property type="match status" value="1"/>
</dbReference>
<evidence type="ECO:0000256" key="1">
    <source>
        <dbReference type="ARBA" id="ARBA00009922"/>
    </source>
</evidence>
<evidence type="ECO:0000256" key="10">
    <source>
        <dbReference type="PROSITE-ProRule" id="PRU00560"/>
    </source>
</evidence>
<organism evidence="13 14">
    <name type="scientific">Pendulispora rubella</name>
    <dbReference type="NCBI Taxonomy" id="2741070"/>
    <lineage>
        <taxon>Bacteria</taxon>
        <taxon>Pseudomonadati</taxon>
        <taxon>Myxococcota</taxon>
        <taxon>Myxococcia</taxon>
        <taxon>Myxococcales</taxon>
        <taxon>Sorangiineae</taxon>
        <taxon>Pendulisporaceae</taxon>
        <taxon>Pendulispora</taxon>
    </lineage>
</organism>
<evidence type="ECO:0000256" key="9">
    <source>
        <dbReference type="ARBA" id="ARBA00048988"/>
    </source>
</evidence>
<dbReference type="InterPro" id="IPR013986">
    <property type="entry name" value="DExx_box_DNA_helicase_dom_sf"/>
</dbReference>
<evidence type="ECO:0000313" key="14">
    <source>
        <dbReference type="Proteomes" id="UP001374803"/>
    </source>
</evidence>
<dbReference type="Gene3D" id="1.10.10.160">
    <property type="match status" value="1"/>
</dbReference>
<dbReference type="Proteomes" id="UP001374803">
    <property type="component" value="Chromosome"/>
</dbReference>
<dbReference type="EMBL" id="CP089983">
    <property type="protein sequence ID" value="WXB02423.1"/>
    <property type="molecule type" value="Genomic_DNA"/>
</dbReference>
<evidence type="ECO:0000256" key="7">
    <source>
        <dbReference type="ARBA" id="ARBA00034617"/>
    </source>
</evidence>
<dbReference type="RefSeq" id="WP_394832051.1">
    <property type="nucleotide sequence ID" value="NZ_CP089929.1"/>
</dbReference>
<evidence type="ECO:0000259" key="11">
    <source>
        <dbReference type="PROSITE" id="PS51198"/>
    </source>
</evidence>
<feature type="domain" description="UvrD-like helicase ATP-binding" evidence="11">
    <location>
        <begin position="2"/>
        <end position="280"/>
    </location>
</feature>
<keyword evidence="3 10" id="KW-0378">Hydrolase</keyword>
<dbReference type="SUPFAM" id="SSF52540">
    <property type="entry name" value="P-loop containing nucleoside triphosphate hydrolases"/>
    <property type="match status" value="1"/>
</dbReference>
<dbReference type="PANTHER" id="PTHR11070">
    <property type="entry name" value="UVRD / RECB / PCRA DNA HELICASE FAMILY MEMBER"/>
    <property type="match status" value="1"/>
</dbReference>
<dbReference type="InterPro" id="IPR000212">
    <property type="entry name" value="DNA_helicase_UvrD/REP"/>
</dbReference>
<evidence type="ECO:0000256" key="3">
    <source>
        <dbReference type="ARBA" id="ARBA00022801"/>
    </source>
</evidence>